<reference evidence="1 2" key="1">
    <citation type="journal article" date="2015" name="Genome Biol. Evol.">
        <title>Comparative Genomics of a Bacterivorous Green Alga Reveals Evolutionary Causalities and Consequences of Phago-Mixotrophic Mode of Nutrition.</title>
        <authorList>
            <person name="Burns J.A."/>
            <person name="Paasch A."/>
            <person name="Narechania A."/>
            <person name="Kim E."/>
        </authorList>
    </citation>
    <scope>NUCLEOTIDE SEQUENCE [LARGE SCALE GENOMIC DNA]</scope>
    <source>
        <strain evidence="1 2">PLY_AMNH</strain>
    </source>
</reference>
<accession>A0AAE0BMG6</accession>
<organism evidence="1 2">
    <name type="scientific">Cymbomonas tetramitiformis</name>
    <dbReference type="NCBI Taxonomy" id="36881"/>
    <lineage>
        <taxon>Eukaryota</taxon>
        <taxon>Viridiplantae</taxon>
        <taxon>Chlorophyta</taxon>
        <taxon>Pyramimonadophyceae</taxon>
        <taxon>Pyramimonadales</taxon>
        <taxon>Pyramimonadaceae</taxon>
        <taxon>Cymbomonas</taxon>
    </lineage>
</organism>
<dbReference type="AlphaFoldDB" id="A0AAE0BMG6"/>
<sequence>MHVHCDLMHTGHTPGSEVDLLDLPLHHVIREELVRICALHRNHETVQEVLIDFLKVQLPSWGLKYEELDLDIHRRFKPNAKTISNCLALAASSSRLADIDQEGSLKVLAKSAADNEASFVFRGNGMQQLSYKYDAESSQFSMSILANVEGTTTPALHTSSVVQLQSPDVQQLVNSMCSMILNPESAAVTPGRNFQMRI</sequence>
<name>A0AAE0BMG6_9CHLO</name>
<dbReference type="Proteomes" id="UP001190700">
    <property type="component" value="Unassembled WGS sequence"/>
</dbReference>
<protein>
    <submittedName>
        <fullName evidence="1">Uncharacterized protein</fullName>
    </submittedName>
</protein>
<evidence type="ECO:0000313" key="2">
    <source>
        <dbReference type="Proteomes" id="UP001190700"/>
    </source>
</evidence>
<dbReference type="EMBL" id="LGRX02034257">
    <property type="protein sequence ID" value="KAK3238317.1"/>
    <property type="molecule type" value="Genomic_DNA"/>
</dbReference>
<evidence type="ECO:0000313" key="1">
    <source>
        <dbReference type="EMBL" id="KAK3238317.1"/>
    </source>
</evidence>
<keyword evidence="2" id="KW-1185">Reference proteome</keyword>
<gene>
    <name evidence="1" type="ORF">CYMTET_51661</name>
</gene>
<proteinExistence type="predicted"/>
<comment type="caution">
    <text evidence="1">The sequence shown here is derived from an EMBL/GenBank/DDBJ whole genome shotgun (WGS) entry which is preliminary data.</text>
</comment>